<gene>
    <name evidence="3" type="ORF">TrVE_jg772</name>
</gene>
<accession>A0A9W7BSF1</accession>
<dbReference type="AlphaFoldDB" id="A0A9W7BSF1"/>
<evidence type="ECO:0000313" key="4">
    <source>
        <dbReference type="Proteomes" id="UP001165160"/>
    </source>
</evidence>
<organism evidence="3 4">
    <name type="scientific">Triparma verrucosa</name>
    <dbReference type="NCBI Taxonomy" id="1606542"/>
    <lineage>
        <taxon>Eukaryota</taxon>
        <taxon>Sar</taxon>
        <taxon>Stramenopiles</taxon>
        <taxon>Ochrophyta</taxon>
        <taxon>Bolidophyceae</taxon>
        <taxon>Parmales</taxon>
        <taxon>Triparmaceae</taxon>
        <taxon>Triparma</taxon>
    </lineage>
</organism>
<protein>
    <submittedName>
        <fullName evidence="3">Uncharacterized protein</fullName>
    </submittedName>
</protein>
<feature type="chain" id="PRO_5040837586" evidence="2">
    <location>
        <begin position="19"/>
        <end position="125"/>
    </location>
</feature>
<comment type="caution">
    <text evidence="3">The sequence shown here is derived from an EMBL/GenBank/DDBJ whole genome shotgun (WGS) entry which is preliminary data.</text>
</comment>
<feature type="region of interest" description="Disordered" evidence="1">
    <location>
        <begin position="101"/>
        <end position="125"/>
    </location>
</feature>
<dbReference type="PROSITE" id="PS51318">
    <property type="entry name" value="TAT"/>
    <property type="match status" value="1"/>
</dbReference>
<dbReference type="InterPro" id="IPR006311">
    <property type="entry name" value="TAT_signal"/>
</dbReference>
<keyword evidence="2" id="KW-0732">Signal</keyword>
<evidence type="ECO:0000256" key="1">
    <source>
        <dbReference type="SAM" id="MobiDB-lite"/>
    </source>
</evidence>
<evidence type="ECO:0000313" key="3">
    <source>
        <dbReference type="EMBL" id="GMH93706.1"/>
    </source>
</evidence>
<evidence type="ECO:0000256" key="2">
    <source>
        <dbReference type="SAM" id="SignalP"/>
    </source>
</evidence>
<name>A0A9W7BSF1_9STRA</name>
<dbReference type="EMBL" id="BRXX01000144">
    <property type="protein sequence ID" value="GMH93706.1"/>
    <property type="molecule type" value="Genomic_DNA"/>
</dbReference>
<feature type="signal peptide" evidence="2">
    <location>
        <begin position="1"/>
        <end position="18"/>
    </location>
</feature>
<dbReference type="Proteomes" id="UP001165160">
    <property type="component" value="Unassembled WGS sequence"/>
</dbReference>
<feature type="compositionally biased region" description="Basic and acidic residues" evidence="1">
    <location>
        <begin position="103"/>
        <end position="112"/>
    </location>
</feature>
<reference evidence="4" key="1">
    <citation type="journal article" date="2023" name="Commun. Biol.">
        <title>Genome analysis of Parmales, the sister group of diatoms, reveals the evolutionary specialization of diatoms from phago-mixotrophs to photoautotrophs.</title>
        <authorList>
            <person name="Ban H."/>
            <person name="Sato S."/>
            <person name="Yoshikawa S."/>
            <person name="Yamada K."/>
            <person name="Nakamura Y."/>
            <person name="Ichinomiya M."/>
            <person name="Sato N."/>
            <person name="Blanc-Mathieu R."/>
            <person name="Endo H."/>
            <person name="Kuwata A."/>
            <person name="Ogata H."/>
        </authorList>
    </citation>
    <scope>NUCLEOTIDE SEQUENCE [LARGE SCALE GENOMIC DNA]</scope>
    <source>
        <strain evidence="4">NIES 3699</strain>
    </source>
</reference>
<sequence>MKNIIAIAMVMMVAHSHALSIPDTTLHRRDALRAVLGGGAFAIMSPALAGEADAKKVEDSLAATVEMDAKEAAKEAMRLRIEASKKNYRPASSLGFLDARYGGGDKGKKEESSSGGNPGGLFEDL</sequence>
<keyword evidence="4" id="KW-1185">Reference proteome</keyword>
<proteinExistence type="predicted"/>